<protein>
    <recommendedName>
        <fullName evidence="2">Fibronectin type-III domain-containing protein</fullName>
    </recommendedName>
</protein>
<dbReference type="EMBL" id="JAVRJZ010000016">
    <property type="protein sequence ID" value="KAK2711680.1"/>
    <property type="molecule type" value="Genomic_DNA"/>
</dbReference>
<dbReference type="GO" id="GO:0000132">
    <property type="term" value="P:establishment of mitotic spindle orientation"/>
    <property type="evidence" value="ECO:0007669"/>
    <property type="project" value="TreeGrafter"/>
</dbReference>
<feature type="compositionally biased region" description="Polar residues" evidence="1">
    <location>
        <begin position="44"/>
        <end position="60"/>
    </location>
</feature>
<reference evidence="3" key="1">
    <citation type="submission" date="2023-07" db="EMBL/GenBank/DDBJ databases">
        <title>Chromosome-level genome assembly of Artemia franciscana.</title>
        <authorList>
            <person name="Jo E."/>
        </authorList>
    </citation>
    <scope>NUCLEOTIDE SEQUENCE</scope>
    <source>
        <tissue evidence="3">Whole body</tissue>
    </source>
</reference>
<dbReference type="PANTHER" id="PTHR21437:SF1">
    <property type="entry name" value="WIDE AWAKE"/>
    <property type="match status" value="1"/>
</dbReference>
<dbReference type="InterPro" id="IPR013783">
    <property type="entry name" value="Ig-like_fold"/>
</dbReference>
<dbReference type="PROSITE" id="PS50853">
    <property type="entry name" value="FN3"/>
    <property type="match status" value="1"/>
</dbReference>
<sequence length="511" mass="57832">MLNAKSPKLTRFVPHVSTDLARHVPETRERKLSYIDKEPHPKKTQNCSPVTMGNSPRSPTVRSSLVFKTLSAKEPIYSKTKKVARSLKFIEERQKEDVGLALVESLNLSRNELKKMEKLNKINIHLQALFAAVENGQVERCRVIAQSSDCDINSPNALGLTLLDVAVLLRNNQMAKMLRNEFGAQEGVKYKNRQDLLDHLGQMELTTNQSLDVLSKSVLIGQNNNQLATGKNNEKEISIWKRRAKMIQLFKEGVEKLRPPPPPDLVDVEVVKSGSVRILFKEIPAIEPSLVSTKLKVQWSTSPGFLNIDGELEIRNPKETQVNIENLDPGQRYFIRACSGNLVGYGDWMTAHPPFVVPSTWRDVDSKKERFEGRSTVFDEIFSEIKSIRSDSELIYDSYDGAAKSKKNTTKSLFQFFAGTPKFQKSLKRGVYLSCILYQDEKVLVTAEDALPVVEVDDGYPASFNTDFHWLMKVGCTWSDVKYLRQAMEKSLSSSTIHFRIKLLQAVAQLQ</sequence>
<feature type="domain" description="Fibronectin type-III" evidence="2">
    <location>
        <begin position="261"/>
        <end position="360"/>
    </location>
</feature>
<dbReference type="SUPFAM" id="SSF48403">
    <property type="entry name" value="Ankyrin repeat"/>
    <property type="match status" value="1"/>
</dbReference>
<dbReference type="SUPFAM" id="SSF49265">
    <property type="entry name" value="Fibronectin type III"/>
    <property type="match status" value="1"/>
</dbReference>
<dbReference type="CDD" id="cd00063">
    <property type="entry name" value="FN3"/>
    <property type="match status" value="1"/>
</dbReference>
<organism evidence="3 4">
    <name type="scientific">Artemia franciscana</name>
    <name type="common">Brine shrimp</name>
    <name type="synonym">Artemia sanfranciscana</name>
    <dbReference type="NCBI Taxonomy" id="6661"/>
    <lineage>
        <taxon>Eukaryota</taxon>
        <taxon>Metazoa</taxon>
        <taxon>Ecdysozoa</taxon>
        <taxon>Arthropoda</taxon>
        <taxon>Crustacea</taxon>
        <taxon>Branchiopoda</taxon>
        <taxon>Anostraca</taxon>
        <taxon>Artemiidae</taxon>
        <taxon>Artemia</taxon>
    </lineage>
</organism>
<feature type="non-terminal residue" evidence="3">
    <location>
        <position position="1"/>
    </location>
</feature>
<dbReference type="Gene3D" id="1.25.40.20">
    <property type="entry name" value="Ankyrin repeat-containing domain"/>
    <property type="match status" value="1"/>
</dbReference>
<evidence type="ECO:0000259" key="2">
    <source>
        <dbReference type="PROSITE" id="PS50853"/>
    </source>
</evidence>
<dbReference type="InterPro" id="IPR039269">
    <property type="entry name" value="ANKFN1"/>
</dbReference>
<gene>
    <name evidence="3" type="ORF">QYM36_012703</name>
</gene>
<feature type="region of interest" description="Disordered" evidence="1">
    <location>
        <begin position="38"/>
        <end position="60"/>
    </location>
</feature>
<dbReference type="GO" id="GO:0061172">
    <property type="term" value="P:regulation of establishment of bipolar cell polarity"/>
    <property type="evidence" value="ECO:0007669"/>
    <property type="project" value="TreeGrafter"/>
</dbReference>
<evidence type="ECO:0000256" key="1">
    <source>
        <dbReference type="SAM" id="MobiDB-lite"/>
    </source>
</evidence>
<dbReference type="PANTHER" id="PTHR21437">
    <property type="entry name" value="WIDE AWAKE"/>
    <property type="match status" value="1"/>
</dbReference>
<dbReference type="Gene3D" id="2.60.40.10">
    <property type="entry name" value="Immunoglobulins"/>
    <property type="match status" value="1"/>
</dbReference>
<keyword evidence="4" id="KW-1185">Reference proteome</keyword>
<proteinExistence type="predicted"/>
<dbReference type="InterPro" id="IPR036770">
    <property type="entry name" value="Ankyrin_rpt-contain_sf"/>
</dbReference>
<evidence type="ECO:0000313" key="3">
    <source>
        <dbReference type="EMBL" id="KAK2711680.1"/>
    </source>
</evidence>
<dbReference type="GO" id="GO:0005819">
    <property type="term" value="C:spindle"/>
    <property type="evidence" value="ECO:0007669"/>
    <property type="project" value="TreeGrafter"/>
</dbReference>
<evidence type="ECO:0000313" key="4">
    <source>
        <dbReference type="Proteomes" id="UP001187531"/>
    </source>
</evidence>
<dbReference type="InterPro" id="IPR036116">
    <property type="entry name" value="FN3_sf"/>
</dbReference>
<name>A0AA88HLM0_ARTSF</name>
<accession>A0AA88HLM0</accession>
<comment type="caution">
    <text evidence="3">The sequence shown here is derived from an EMBL/GenBank/DDBJ whole genome shotgun (WGS) entry which is preliminary data.</text>
</comment>
<dbReference type="InterPro" id="IPR003961">
    <property type="entry name" value="FN3_dom"/>
</dbReference>
<dbReference type="Proteomes" id="UP001187531">
    <property type="component" value="Unassembled WGS sequence"/>
</dbReference>
<dbReference type="AlphaFoldDB" id="A0AA88HLM0"/>